<dbReference type="KEGG" id="aprc:113851115"/>
<reference evidence="9" key="2">
    <citation type="submission" date="2025-08" db="UniProtKB">
        <authorList>
            <consortium name="RefSeq"/>
        </authorList>
    </citation>
    <scope>IDENTIFICATION</scope>
    <source>
        <tissue evidence="9">Young leaves</tissue>
    </source>
</reference>
<dbReference type="EC" id="1.1.1.79" evidence="4"/>
<dbReference type="SUPFAM" id="SSF51735">
    <property type="entry name" value="NAD(P)-binding Rossmann-fold domains"/>
    <property type="match status" value="1"/>
</dbReference>
<evidence type="ECO:0000313" key="9">
    <source>
        <dbReference type="RefSeq" id="XP_027337399.1"/>
    </source>
</evidence>
<proteinExistence type="inferred from homology"/>
<dbReference type="RefSeq" id="XP_027337399.1">
    <property type="nucleotide sequence ID" value="XM_027481598.1"/>
</dbReference>
<dbReference type="InterPro" id="IPR006139">
    <property type="entry name" value="D-isomer_2_OHA_DH_cat_dom"/>
</dbReference>
<sequence length="317" mass="34716">MEEVLVLGLPSIMPALESLYSHKYKFLKLFNSKLSLLPFLQTQNVTPSSIRAILSNPLQALTADLLRLLPAVALIITTSVGTDHIDLLECRRRSIQVLSVREGSSADDVAEFAVGLLIDALCKISAADRHIRKCVSYNFPLPSNSKLGGKRVGIVGLGRIGGEVAKRLEAFDCRVMYHSRKEKPFVSYPFCSNVVELAGNSDILVVCCSLNEQTRHIINREVMLALGKDGVIVNVGRGALIDEKELVGCLMEREIRGAGLDVFENEPNVPKDLFALDNVVLTPHAASLTNESSKKKYELVAESLDTFFASKPPVTPE</sequence>
<dbReference type="GO" id="GO:0016618">
    <property type="term" value="F:hydroxypyruvate reductase [NAD(P)H] activity"/>
    <property type="evidence" value="ECO:0007669"/>
    <property type="project" value="UniProtKB-ARBA"/>
</dbReference>
<dbReference type="GO" id="GO:0051287">
    <property type="term" value="F:NAD binding"/>
    <property type="evidence" value="ECO:0007669"/>
    <property type="project" value="InterPro"/>
</dbReference>
<evidence type="ECO:0000259" key="7">
    <source>
        <dbReference type="Pfam" id="PF02826"/>
    </source>
</evidence>
<evidence type="ECO:0000256" key="4">
    <source>
        <dbReference type="ARBA" id="ARBA00066661"/>
    </source>
</evidence>
<organism evidence="8 9">
    <name type="scientific">Abrus precatorius</name>
    <name type="common">Indian licorice</name>
    <name type="synonym">Glycine abrus</name>
    <dbReference type="NCBI Taxonomy" id="3816"/>
    <lineage>
        <taxon>Eukaryota</taxon>
        <taxon>Viridiplantae</taxon>
        <taxon>Streptophyta</taxon>
        <taxon>Embryophyta</taxon>
        <taxon>Tracheophyta</taxon>
        <taxon>Spermatophyta</taxon>
        <taxon>Magnoliopsida</taxon>
        <taxon>eudicotyledons</taxon>
        <taxon>Gunneridae</taxon>
        <taxon>Pentapetalae</taxon>
        <taxon>rosids</taxon>
        <taxon>fabids</taxon>
        <taxon>Fabales</taxon>
        <taxon>Fabaceae</taxon>
        <taxon>Papilionoideae</taxon>
        <taxon>50 kb inversion clade</taxon>
        <taxon>NPAAA clade</taxon>
        <taxon>indigoferoid/millettioid clade</taxon>
        <taxon>Abreae</taxon>
        <taxon>Abrus</taxon>
    </lineage>
</organism>
<dbReference type="InterPro" id="IPR036291">
    <property type="entry name" value="NAD(P)-bd_dom_sf"/>
</dbReference>
<comment type="similarity">
    <text evidence="5">Belongs to the D-isomer specific 2-hydroxyacid dehydrogenase family.</text>
</comment>
<evidence type="ECO:0000313" key="8">
    <source>
        <dbReference type="Proteomes" id="UP000694853"/>
    </source>
</evidence>
<accession>A0A8B8K1V8</accession>
<dbReference type="GO" id="GO:0030267">
    <property type="term" value="F:glyoxylate reductase (NADPH) activity"/>
    <property type="evidence" value="ECO:0007669"/>
    <property type="project" value="UniProtKB-EC"/>
</dbReference>
<dbReference type="GeneID" id="113851115"/>
<dbReference type="PANTHER" id="PTHR10996:SF179">
    <property type="entry name" value="D-ISOMER SPECIFIC 2-HYDROXYACID DEHYDROGENASE FAMILY PROTEIN-RELATED"/>
    <property type="match status" value="1"/>
</dbReference>
<dbReference type="GO" id="GO:0009853">
    <property type="term" value="P:photorespiration"/>
    <property type="evidence" value="ECO:0007669"/>
    <property type="project" value="UniProtKB-ARBA"/>
</dbReference>
<evidence type="ECO:0000256" key="1">
    <source>
        <dbReference type="ARBA" id="ARBA00022857"/>
    </source>
</evidence>
<dbReference type="CDD" id="cd12156">
    <property type="entry name" value="HPPR"/>
    <property type="match status" value="1"/>
</dbReference>
<dbReference type="FunFam" id="3.40.50.720:FF:000213">
    <property type="entry name" value="Putative 2-hydroxyacid dehydrogenase"/>
    <property type="match status" value="1"/>
</dbReference>
<dbReference type="InterPro" id="IPR050223">
    <property type="entry name" value="D-isomer_2-hydroxyacid_DH"/>
</dbReference>
<gene>
    <name evidence="9" type="primary">LOC113851115</name>
</gene>
<feature type="domain" description="D-isomer specific 2-hydroxyacid dehydrogenase catalytic" evidence="6">
    <location>
        <begin position="50"/>
        <end position="313"/>
    </location>
</feature>
<feature type="domain" description="D-isomer specific 2-hydroxyacid dehydrogenase NAD-binding" evidence="7">
    <location>
        <begin position="115"/>
        <end position="286"/>
    </location>
</feature>
<dbReference type="Pfam" id="PF00389">
    <property type="entry name" value="2-Hacid_dh"/>
    <property type="match status" value="1"/>
</dbReference>
<keyword evidence="3" id="KW-0520">NAD</keyword>
<dbReference type="Gene3D" id="3.40.50.720">
    <property type="entry name" value="NAD(P)-binding Rossmann-like Domain"/>
    <property type="match status" value="2"/>
</dbReference>
<dbReference type="OrthoDB" id="298012at2759"/>
<keyword evidence="8" id="KW-1185">Reference proteome</keyword>
<protein>
    <recommendedName>
        <fullName evidence="4">glyoxylate reductase (NADP(+))</fullName>
        <ecNumber evidence="4">1.1.1.79</ecNumber>
    </recommendedName>
</protein>
<name>A0A8B8K1V8_ABRPR</name>
<dbReference type="SUPFAM" id="SSF52283">
    <property type="entry name" value="Formate/glycerate dehydrogenase catalytic domain-like"/>
    <property type="match status" value="1"/>
</dbReference>
<dbReference type="PANTHER" id="PTHR10996">
    <property type="entry name" value="2-HYDROXYACID DEHYDROGENASE-RELATED"/>
    <property type="match status" value="1"/>
</dbReference>
<keyword evidence="1" id="KW-0521">NADP</keyword>
<reference evidence="8" key="1">
    <citation type="journal article" date="2019" name="Toxins">
        <title>Detection of Abrin-Like and Prepropulchellin-Like Toxin Genes and Transcripts Using Whole Genome Sequencing and Full-Length Transcript Sequencing of Abrus precatorius.</title>
        <authorList>
            <person name="Hovde B.T."/>
            <person name="Daligault H.E."/>
            <person name="Hanschen E.R."/>
            <person name="Kunde Y.A."/>
            <person name="Johnson M.B."/>
            <person name="Starkenburg S.R."/>
            <person name="Johnson S.L."/>
        </authorList>
    </citation>
    <scope>NUCLEOTIDE SEQUENCE [LARGE SCALE GENOMIC DNA]</scope>
</reference>
<evidence type="ECO:0000256" key="2">
    <source>
        <dbReference type="ARBA" id="ARBA00023002"/>
    </source>
</evidence>
<dbReference type="Pfam" id="PF02826">
    <property type="entry name" value="2-Hacid_dh_C"/>
    <property type="match status" value="1"/>
</dbReference>
<dbReference type="InterPro" id="IPR006140">
    <property type="entry name" value="D-isomer_DH_NAD-bd"/>
</dbReference>
<dbReference type="Proteomes" id="UP000694853">
    <property type="component" value="Unplaced"/>
</dbReference>
<dbReference type="AlphaFoldDB" id="A0A8B8K1V8"/>
<dbReference type="GO" id="GO:0005829">
    <property type="term" value="C:cytosol"/>
    <property type="evidence" value="ECO:0007669"/>
    <property type="project" value="TreeGrafter"/>
</dbReference>
<evidence type="ECO:0000256" key="3">
    <source>
        <dbReference type="ARBA" id="ARBA00023027"/>
    </source>
</evidence>
<dbReference type="InterPro" id="IPR029752">
    <property type="entry name" value="D-isomer_DH_CS1"/>
</dbReference>
<evidence type="ECO:0000259" key="6">
    <source>
        <dbReference type="Pfam" id="PF00389"/>
    </source>
</evidence>
<evidence type="ECO:0000256" key="5">
    <source>
        <dbReference type="RuleBase" id="RU003719"/>
    </source>
</evidence>
<dbReference type="PROSITE" id="PS00065">
    <property type="entry name" value="D_2_HYDROXYACID_DH_1"/>
    <property type="match status" value="1"/>
</dbReference>
<keyword evidence="2 5" id="KW-0560">Oxidoreductase</keyword>